<dbReference type="RefSeq" id="XP_034011964.1">
    <property type="nucleotide sequence ID" value="XM_034155927.1"/>
</dbReference>
<comment type="caution">
    <text evidence="2">The sequence shown here is derived from an EMBL/GenBank/DDBJ whole genome shotgun (WGS) entry which is preliminary data.</text>
</comment>
<dbReference type="GeneID" id="54781843"/>
<name>A0A642UTI2_DIURU</name>
<reference evidence="2 3" key="1">
    <citation type="submission" date="2019-07" db="EMBL/GenBank/DDBJ databases">
        <title>Genome assembly of two rare yeast pathogens: Diutina rugosa and Trichomonascus ciferrii.</title>
        <authorList>
            <person name="Mixao V."/>
            <person name="Saus E."/>
            <person name="Hansen A."/>
            <person name="Lass-Flor C."/>
            <person name="Gabaldon T."/>
        </authorList>
    </citation>
    <scope>NUCLEOTIDE SEQUENCE [LARGE SCALE GENOMIC DNA]</scope>
    <source>
        <strain evidence="2 3">CBS 613</strain>
    </source>
</reference>
<evidence type="ECO:0000256" key="1">
    <source>
        <dbReference type="SAM" id="MobiDB-lite"/>
    </source>
</evidence>
<dbReference type="AlphaFoldDB" id="A0A642UTI2"/>
<gene>
    <name evidence="2" type="ORF">DIURU_003192</name>
</gene>
<dbReference type="EMBL" id="SWFT01000102">
    <property type="protein sequence ID" value="KAA8901483.1"/>
    <property type="molecule type" value="Genomic_DNA"/>
</dbReference>
<feature type="compositionally biased region" description="Polar residues" evidence="1">
    <location>
        <begin position="10"/>
        <end position="19"/>
    </location>
</feature>
<feature type="compositionally biased region" description="Low complexity" evidence="1">
    <location>
        <begin position="371"/>
        <end position="380"/>
    </location>
</feature>
<feature type="region of interest" description="Disordered" evidence="1">
    <location>
        <begin position="328"/>
        <end position="384"/>
    </location>
</feature>
<accession>A0A642UTI2</accession>
<feature type="compositionally biased region" description="Polar residues" evidence="1">
    <location>
        <begin position="328"/>
        <end position="346"/>
    </location>
</feature>
<organism evidence="2 3">
    <name type="scientific">Diutina rugosa</name>
    <name type="common">Yeast</name>
    <name type="synonym">Candida rugosa</name>
    <dbReference type="NCBI Taxonomy" id="5481"/>
    <lineage>
        <taxon>Eukaryota</taxon>
        <taxon>Fungi</taxon>
        <taxon>Dikarya</taxon>
        <taxon>Ascomycota</taxon>
        <taxon>Saccharomycotina</taxon>
        <taxon>Pichiomycetes</taxon>
        <taxon>Debaryomycetaceae</taxon>
        <taxon>Diutina</taxon>
    </lineage>
</organism>
<evidence type="ECO:0000313" key="2">
    <source>
        <dbReference type="EMBL" id="KAA8901483.1"/>
    </source>
</evidence>
<feature type="region of interest" description="Disordered" evidence="1">
    <location>
        <begin position="1"/>
        <end position="73"/>
    </location>
</feature>
<protein>
    <submittedName>
        <fullName evidence="2">Uncharacterized protein</fullName>
    </submittedName>
</protein>
<dbReference type="Proteomes" id="UP000449547">
    <property type="component" value="Unassembled WGS sequence"/>
</dbReference>
<evidence type="ECO:0000313" key="3">
    <source>
        <dbReference type="Proteomes" id="UP000449547"/>
    </source>
</evidence>
<proteinExistence type="predicted"/>
<keyword evidence="3" id="KW-1185">Reference proteome</keyword>
<sequence>MAPRTRESTRTSPPAQGSSREAGRPVSEGAGKGNSPSREDGDGDTEMIPPAPPPRHWTLPSNDDESDTPSVDDSGVFSTRFIIVDKLKANLSDGFEPSLDGQPQGFDGLLRQFNAYLKFADSVLRVCDMAGRRSQGRLTATEAEMITLAIMLKLGLTGRQGWVGQRDQQGNPDKRLVMEASRTESEMMQALWKVELVTPEACIAKIHSMYSLYVVKEDMRETFNFNRIYEEHMKVPFHHRMHNVLIPLCQLGTWETVRSAGSARIRKFMEENPNDWWEIPPPQFHYQWSETVDRSINFTPVERRIPYFGIGTEESGLTLEGLVPSQNPVALNTMQSGDSQRNSGNWRPNKRRNGGVQNDDRQGNGKRPRRPQNQQNRAPQVRSQVAKSIVDRNIQCRKCKGFGHKQAQCPSMTKAKEGFFKKK</sequence>
<dbReference type="VEuPathDB" id="FungiDB:DIURU_003192"/>